<dbReference type="PANTHER" id="PTHR43157:SF31">
    <property type="entry name" value="PHOSPHATIDYLINOSITOL-GLYCAN BIOSYNTHESIS CLASS F PROTEIN"/>
    <property type="match status" value="1"/>
</dbReference>
<comment type="similarity">
    <text evidence="2">Belongs to the short-chain dehydrogenases/reductases (SDR) family.</text>
</comment>
<accession>A0A250J0Z2</accession>
<dbReference type="InterPro" id="IPR036291">
    <property type="entry name" value="NAD(P)-bd_dom_sf"/>
</dbReference>
<reference evidence="3 4" key="1">
    <citation type="submission" date="2017-06" db="EMBL/GenBank/DDBJ databases">
        <title>Sequencing and comparative analysis of myxobacterial genomes.</title>
        <authorList>
            <person name="Rupp O."/>
            <person name="Goesmann A."/>
            <person name="Sogaard-Andersen L."/>
        </authorList>
    </citation>
    <scope>NUCLEOTIDE SEQUENCE [LARGE SCALE GENOMIC DNA]</scope>
    <source>
        <strain evidence="3 4">DSM 52655</strain>
    </source>
</reference>
<sequence>MTAGNMREKVCLITGATSGIGLESARGLAGQGATVVLSGRDPGRGEAALAEVRRTVPDAKLDLLLADLTSLASVRKLAEDFQRKYSRLDVLLNNAGLIIDRRKVTSDGFEATFATNHLAHFLLTHELLELLAASGASRVVNVSSEGHRLGSLDFLDDPQAERGGYSPMRVYGNSKLANILFTRGLKRRLEGTKVTTNSLHPGVVRTGFALNSEGILKHLIKLAAPFMLSAEGGARTSVYLASSPEVEGVSGRYFIKSKVAKESRAAQDDDAAEKLWRMSAELTGVGR</sequence>
<evidence type="ECO:0000256" key="1">
    <source>
        <dbReference type="ARBA" id="ARBA00023002"/>
    </source>
</evidence>
<evidence type="ECO:0000313" key="3">
    <source>
        <dbReference type="EMBL" id="ATB36836.1"/>
    </source>
</evidence>
<proteinExistence type="inferred from homology"/>
<protein>
    <submittedName>
        <fullName evidence="3">Short-chain dehydrogenase/reductase</fullName>
    </submittedName>
</protein>
<dbReference type="Pfam" id="PF00106">
    <property type="entry name" value="adh_short"/>
    <property type="match status" value="1"/>
</dbReference>
<dbReference type="GO" id="GO:0016491">
    <property type="term" value="F:oxidoreductase activity"/>
    <property type="evidence" value="ECO:0007669"/>
    <property type="project" value="UniProtKB-KW"/>
</dbReference>
<dbReference type="EMBL" id="CP022098">
    <property type="protein sequence ID" value="ATB36836.1"/>
    <property type="molecule type" value="Genomic_DNA"/>
</dbReference>
<dbReference type="PRINTS" id="PR00081">
    <property type="entry name" value="GDHRDH"/>
</dbReference>
<dbReference type="PRINTS" id="PR00080">
    <property type="entry name" value="SDRFAMILY"/>
</dbReference>
<gene>
    <name evidence="3" type="ORF">CYFUS_002251</name>
</gene>
<organism evidence="3 4">
    <name type="scientific">Cystobacter fuscus</name>
    <dbReference type="NCBI Taxonomy" id="43"/>
    <lineage>
        <taxon>Bacteria</taxon>
        <taxon>Pseudomonadati</taxon>
        <taxon>Myxococcota</taxon>
        <taxon>Myxococcia</taxon>
        <taxon>Myxococcales</taxon>
        <taxon>Cystobacterineae</taxon>
        <taxon>Archangiaceae</taxon>
        <taxon>Cystobacter</taxon>
    </lineage>
</organism>
<evidence type="ECO:0000256" key="2">
    <source>
        <dbReference type="RuleBase" id="RU000363"/>
    </source>
</evidence>
<dbReference type="KEGG" id="cfus:CYFUS_002251"/>
<name>A0A250J0Z2_9BACT</name>
<dbReference type="AlphaFoldDB" id="A0A250J0Z2"/>
<dbReference type="InterPro" id="IPR002347">
    <property type="entry name" value="SDR_fam"/>
</dbReference>
<keyword evidence="1" id="KW-0560">Oxidoreductase</keyword>
<dbReference type="CDD" id="cd05327">
    <property type="entry name" value="retinol-DH_like_SDR_c_like"/>
    <property type="match status" value="1"/>
</dbReference>
<dbReference type="Gene3D" id="3.40.50.720">
    <property type="entry name" value="NAD(P)-binding Rossmann-like Domain"/>
    <property type="match status" value="1"/>
</dbReference>
<dbReference type="PANTHER" id="PTHR43157">
    <property type="entry name" value="PHOSPHATIDYLINOSITOL-GLYCAN BIOSYNTHESIS CLASS F PROTEIN-RELATED"/>
    <property type="match status" value="1"/>
</dbReference>
<dbReference type="Proteomes" id="UP000217257">
    <property type="component" value="Chromosome"/>
</dbReference>
<dbReference type="RefSeq" id="WP_198316540.1">
    <property type="nucleotide sequence ID" value="NZ_CP022098.1"/>
</dbReference>
<dbReference type="SUPFAM" id="SSF51735">
    <property type="entry name" value="NAD(P)-binding Rossmann-fold domains"/>
    <property type="match status" value="1"/>
</dbReference>
<evidence type="ECO:0000313" key="4">
    <source>
        <dbReference type="Proteomes" id="UP000217257"/>
    </source>
</evidence>